<dbReference type="PANTHER" id="PTHR34975">
    <property type="entry name" value="SPORE GERMINATION PROTEIN A2"/>
    <property type="match status" value="1"/>
</dbReference>
<comment type="subcellular location">
    <subcellularLocation>
        <location evidence="1">Membrane</location>
        <topology evidence="1">Multi-pass membrane protein</topology>
    </subcellularLocation>
</comment>
<reference evidence="10" key="1">
    <citation type="submission" date="2016-08" db="EMBL/GenBank/DDBJ databases">
        <authorList>
            <person name="Loux V."/>
            <person name="Rue O."/>
        </authorList>
    </citation>
    <scope>NUCLEOTIDE SEQUENCE [LARGE SCALE GENOMIC DNA]</scope>
    <source>
        <strain evidence="10">INRA Bc05-F1</strain>
    </source>
</reference>
<evidence type="ECO:0000313" key="10">
    <source>
        <dbReference type="Proteomes" id="UP000196052"/>
    </source>
</evidence>
<dbReference type="Gene3D" id="1.20.1740.10">
    <property type="entry name" value="Amino acid/polyamine transporter I"/>
    <property type="match status" value="1"/>
</dbReference>
<evidence type="ECO:0000256" key="6">
    <source>
        <dbReference type="ARBA" id="ARBA00022989"/>
    </source>
</evidence>
<dbReference type="InterPro" id="IPR004761">
    <property type="entry name" value="Spore_GerAB"/>
</dbReference>
<evidence type="ECO:0000313" key="9">
    <source>
        <dbReference type="EMBL" id="SCC63846.1"/>
    </source>
</evidence>
<keyword evidence="3" id="KW-0813">Transport</keyword>
<proteinExistence type="inferred from homology"/>
<feature type="transmembrane region" description="Helical" evidence="8">
    <location>
        <begin position="277"/>
        <end position="299"/>
    </location>
</feature>
<keyword evidence="5 8" id="KW-0812">Transmembrane</keyword>
<feature type="transmembrane region" description="Helical" evidence="8">
    <location>
        <begin position="52"/>
        <end position="73"/>
    </location>
</feature>
<evidence type="ECO:0000256" key="8">
    <source>
        <dbReference type="SAM" id="Phobius"/>
    </source>
</evidence>
<evidence type="ECO:0000256" key="1">
    <source>
        <dbReference type="ARBA" id="ARBA00004141"/>
    </source>
</evidence>
<dbReference type="AlphaFoldDB" id="A0A1C4G6S1"/>
<keyword evidence="7 8" id="KW-0472">Membrane</keyword>
<feature type="transmembrane region" description="Helical" evidence="8">
    <location>
        <begin position="344"/>
        <end position="362"/>
    </location>
</feature>
<dbReference type="Proteomes" id="UP000196052">
    <property type="component" value="Unassembled WGS sequence"/>
</dbReference>
<feature type="transmembrane region" description="Helical" evidence="8">
    <location>
        <begin position="94"/>
        <end position="116"/>
    </location>
</feature>
<dbReference type="Pfam" id="PF03845">
    <property type="entry name" value="Spore_permease"/>
    <property type="match status" value="1"/>
</dbReference>
<feature type="transmembrane region" description="Helical" evidence="8">
    <location>
        <begin position="21"/>
        <end position="40"/>
    </location>
</feature>
<dbReference type="GO" id="GO:0016020">
    <property type="term" value="C:membrane"/>
    <property type="evidence" value="ECO:0007669"/>
    <property type="project" value="UniProtKB-SubCell"/>
</dbReference>
<evidence type="ECO:0000256" key="3">
    <source>
        <dbReference type="ARBA" id="ARBA00022448"/>
    </source>
</evidence>
<feature type="transmembrane region" description="Helical" evidence="8">
    <location>
        <begin position="228"/>
        <end position="248"/>
    </location>
</feature>
<evidence type="ECO:0000256" key="5">
    <source>
        <dbReference type="ARBA" id="ARBA00022692"/>
    </source>
</evidence>
<feature type="transmembrane region" description="Helical" evidence="8">
    <location>
        <begin position="198"/>
        <end position="216"/>
    </location>
</feature>
<dbReference type="GO" id="GO:0009847">
    <property type="term" value="P:spore germination"/>
    <property type="evidence" value="ECO:0007669"/>
    <property type="project" value="InterPro"/>
</dbReference>
<organism evidence="9 10">
    <name type="scientific">Bacillus wiedmannii</name>
    <dbReference type="NCBI Taxonomy" id="1890302"/>
    <lineage>
        <taxon>Bacteria</taxon>
        <taxon>Bacillati</taxon>
        <taxon>Bacillota</taxon>
        <taxon>Bacilli</taxon>
        <taxon>Bacillales</taxon>
        <taxon>Bacillaceae</taxon>
        <taxon>Bacillus</taxon>
        <taxon>Bacillus cereus group</taxon>
    </lineage>
</organism>
<feature type="transmembrane region" description="Helical" evidence="8">
    <location>
        <begin position="151"/>
        <end position="173"/>
    </location>
</feature>
<accession>A0A1C4G6S1</accession>
<dbReference type="NCBIfam" id="TIGR00912">
    <property type="entry name" value="2A0309"/>
    <property type="match status" value="1"/>
</dbReference>
<sequence>MIKERGASMSKVQEKYQISPVFVFFLIHGAQFGAGVLGFARIIAKAAGYDGWMGVLITGLCIHLLIWMMYFLLKETNGNLIDLHRQTFGKWLGNGVNIIFAAYFLIVSISVIRTYVEIIQVWMFPTASTFMLTLFLCLVSYYIISSGFRVITGICVISVGGTLGYLFLSLFVLKYSHWDNLLPIFTHSFSDILKSAQLSIYSMTGFEIYLMVYPFVKKPMQSHKYAQLGALFSNLLYLFSTLLAFAFFSEKQLLKTIWAQLSMTQVIQLPFIERLEYIAISGYALVIISSFILPLWASMRATHEIFRVKQRGVLIAFIFITLIVSQLLTNRHDINNFISNASKVSFWVIYVYIPILFIIVWVKRKWKKSKAN</sequence>
<keyword evidence="4" id="KW-0309">Germination</keyword>
<dbReference type="FunFam" id="1.20.1740.10:FF:000076">
    <property type="entry name" value="Spore germination protein (Amino acid permease)"/>
    <property type="match status" value="1"/>
</dbReference>
<evidence type="ECO:0000256" key="2">
    <source>
        <dbReference type="ARBA" id="ARBA00007998"/>
    </source>
</evidence>
<feature type="transmembrane region" description="Helical" evidence="8">
    <location>
        <begin position="311"/>
        <end position="329"/>
    </location>
</feature>
<dbReference type="PANTHER" id="PTHR34975:SF2">
    <property type="entry name" value="SPORE GERMINATION PROTEIN A2"/>
    <property type="match status" value="1"/>
</dbReference>
<comment type="similarity">
    <text evidence="2">Belongs to the amino acid-polyamine-organocation (APC) superfamily. Spore germination protein (SGP) (TC 2.A.3.9) family.</text>
</comment>
<gene>
    <name evidence="9" type="ORF">BC05F1_05488</name>
</gene>
<keyword evidence="6 8" id="KW-1133">Transmembrane helix</keyword>
<name>A0A1C4G6S1_9BACI</name>
<dbReference type="EMBL" id="FMBE01000015">
    <property type="protein sequence ID" value="SCC63846.1"/>
    <property type="molecule type" value="Genomic_DNA"/>
</dbReference>
<feature type="transmembrane region" description="Helical" evidence="8">
    <location>
        <begin position="122"/>
        <end position="144"/>
    </location>
</feature>
<protein>
    <submittedName>
        <fullName evidence="9">Spore germination protein GerHB</fullName>
    </submittedName>
</protein>
<evidence type="ECO:0000256" key="7">
    <source>
        <dbReference type="ARBA" id="ARBA00023136"/>
    </source>
</evidence>
<evidence type="ECO:0000256" key="4">
    <source>
        <dbReference type="ARBA" id="ARBA00022544"/>
    </source>
</evidence>